<accession>A0ABT0GE02</accession>
<evidence type="ECO:0000313" key="10">
    <source>
        <dbReference type="EMBL" id="MCK7592780.1"/>
    </source>
</evidence>
<dbReference type="EMBL" id="JALNMH010000002">
    <property type="protein sequence ID" value="MCK7592780.1"/>
    <property type="molecule type" value="Genomic_DNA"/>
</dbReference>
<dbReference type="InterPro" id="IPR012902">
    <property type="entry name" value="N_methyl_site"/>
</dbReference>
<evidence type="ECO:0000256" key="7">
    <source>
        <dbReference type="ARBA" id="ARBA00022692"/>
    </source>
</evidence>
<keyword evidence="5" id="KW-0488">Methylation</keyword>
<keyword evidence="7" id="KW-0812">Transmembrane</keyword>
<dbReference type="PANTHER" id="PTHR39583:SF2">
    <property type="entry name" value="TYPE II SECRETION SYSTEM PROTEIN J"/>
    <property type="match status" value="1"/>
</dbReference>
<dbReference type="InterPro" id="IPR045584">
    <property type="entry name" value="Pilin-like"/>
</dbReference>
<keyword evidence="4" id="KW-1003">Cell membrane</keyword>
<dbReference type="InterPro" id="IPR010055">
    <property type="entry name" value="T2SS_protein-GspJ"/>
</dbReference>
<evidence type="ECO:0000256" key="9">
    <source>
        <dbReference type="ARBA" id="ARBA00023136"/>
    </source>
</evidence>
<dbReference type="SUPFAM" id="SSF54523">
    <property type="entry name" value="Pili subunits"/>
    <property type="match status" value="1"/>
</dbReference>
<dbReference type="Pfam" id="PF11612">
    <property type="entry name" value="T2SSJ"/>
    <property type="match status" value="1"/>
</dbReference>
<dbReference type="Gene3D" id="3.10.610.10">
    <property type="entry name" value="GSPII I/J protein-like"/>
    <property type="match status" value="1"/>
</dbReference>
<evidence type="ECO:0000256" key="4">
    <source>
        <dbReference type="ARBA" id="ARBA00022475"/>
    </source>
</evidence>
<comment type="similarity">
    <text evidence="2">Belongs to the GSP J family.</text>
</comment>
<dbReference type="NCBIfam" id="TIGR01711">
    <property type="entry name" value="gspJ"/>
    <property type="match status" value="1"/>
</dbReference>
<comment type="caution">
    <text evidence="10">The sequence shown here is derived from an EMBL/GenBank/DDBJ whole genome shotgun (WGS) entry which is preliminary data.</text>
</comment>
<dbReference type="RefSeq" id="WP_248205168.1">
    <property type="nucleotide sequence ID" value="NZ_JALNMH010000002.1"/>
</dbReference>
<evidence type="ECO:0000256" key="2">
    <source>
        <dbReference type="ARBA" id="ARBA00011084"/>
    </source>
</evidence>
<keyword evidence="8" id="KW-1133">Transmembrane helix</keyword>
<dbReference type="Proteomes" id="UP001431449">
    <property type="component" value="Unassembled WGS sequence"/>
</dbReference>
<dbReference type="PROSITE" id="PS00409">
    <property type="entry name" value="PROKAR_NTER_METHYL"/>
    <property type="match status" value="1"/>
</dbReference>
<dbReference type="Pfam" id="PF07963">
    <property type="entry name" value="N_methyl"/>
    <property type="match status" value="1"/>
</dbReference>
<keyword evidence="6" id="KW-0997">Cell inner membrane</keyword>
<dbReference type="Gene3D" id="2.10.70.20">
    <property type="entry name" value="gspk-gspi-gspj complex like domains"/>
    <property type="match status" value="1"/>
</dbReference>
<keyword evidence="11" id="KW-1185">Reference proteome</keyword>
<gene>
    <name evidence="10" type="primary">gspJ</name>
    <name evidence="10" type="ORF">M0G41_03750</name>
</gene>
<keyword evidence="9" id="KW-0472">Membrane</keyword>
<evidence type="ECO:0000256" key="8">
    <source>
        <dbReference type="ARBA" id="ARBA00022989"/>
    </source>
</evidence>
<evidence type="ECO:0000256" key="3">
    <source>
        <dbReference type="ARBA" id="ARBA00021539"/>
    </source>
</evidence>
<comment type="subcellular location">
    <subcellularLocation>
        <location evidence="1">Cell inner membrane</location>
        <topology evidence="1">Single-pass membrane protein</topology>
    </subcellularLocation>
</comment>
<sequence>MRPSRGFSLLEVLVAVALFALAMGLAYGGLDAVVRGRAQLQEEAARLAELQRVVGLLERDLRAAVPRGVRLGDLRQLPALLIDPDGIELTRSGHANRLAQPRAELERVRWTLQEGGLARTRFVALDRGGSERPREDAVLQGVSALDVEALTLDGRWVNRWPLPGAREDDWPRAVRIGFEVDGLGRIERVLELAEAVQP</sequence>
<protein>
    <recommendedName>
        <fullName evidence="3">Type II secretion system protein J</fullName>
    </recommendedName>
</protein>
<reference evidence="10" key="1">
    <citation type="submission" date="2022-04" db="EMBL/GenBank/DDBJ databases">
        <title>Lysobacter sp. CAU 1642 isolated from sea sand.</title>
        <authorList>
            <person name="Kim W."/>
        </authorList>
    </citation>
    <scope>NUCLEOTIDE SEQUENCE</scope>
    <source>
        <strain evidence="10">CAU 1642</strain>
    </source>
</reference>
<organism evidence="10 11">
    <name type="scientific">Pseudomarimonas salicorniae</name>
    <dbReference type="NCBI Taxonomy" id="2933270"/>
    <lineage>
        <taxon>Bacteria</taxon>
        <taxon>Pseudomonadati</taxon>
        <taxon>Pseudomonadota</taxon>
        <taxon>Gammaproteobacteria</taxon>
        <taxon>Lysobacterales</taxon>
        <taxon>Lysobacteraceae</taxon>
        <taxon>Pseudomarimonas</taxon>
    </lineage>
</organism>
<evidence type="ECO:0000256" key="6">
    <source>
        <dbReference type="ARBA" id="ARBA00022519"/>
    </source>
</evidence>
<proteinExistence type="inferred from homology"/>
<evidence type="ECO:0000313" key="11">
    <source>
        <dbReference type="Proteomes" id="UP001431449"/>
    </source>
</evidence>
<dbReference type="PANTHER" id="PTHR39583">
    <property type="entry name" value="TYPE II SECRETION SYSTEM PROTEIN J-RELATED"/>
    <property type="match status" value="1"/>
</dbReference>
<evidence type="ECO:0000256" key="1">
    <source>
        <dbReference type="ARBA" id="ARBA00004377"/>
    </source>
</evidence>
<dbReference type="InterPro" id="IPR051621">
    <property type="entry name" value="T2SS_protein_J"/>
</dbReference>
<evidence type="ECO:0000256" key="5">
    <source>
        <dbReference type="ARBA" id="ARBA00022481"/>
    </source>
</evidence>
<dbReference type="NCBIfam" id="TIGR02532">
    <property type="entry name" value="IV_pilin_GFxxxE"/>
    <property type="match status" value="1"/>
</dbReference>
<name>A0ABT0GE02_9GAMM</name>